<organism evidence="5 6">
    <name type="scientific">Hoylesella loescheii DSM 19665 = JCM 12249 = ATCC 15930</name>
    <dbReference type="NCBI Taxonomy" id="1122985"/>
    <lineage>
        <taxon>Bacteria</taxon>
        <taxon>Pseudomonadati</taxon>
        <taxon>Bacteroidota</taxon>
        <taxon>Bacteroidia</taxon>
        <taxon>Bacteroidales</taxon>
        <taxon>Prevotellaceae</taxon>
        <taxon>Hoylesella</taxon>
    </lineage>
</organism>
<comment type="caution">
    <text evidence="5">The sequence shown here is derived from an EMBL/GenBank/DDBJ whole genome shotgun (WGS) entry which is preliminary data.</text>
</comment>
<evidence type="ECO:0000313" key="5">
    <source>
        <dbReference type="EMBL" id="KDR53639.1"/>
    </source>
</evidence>
<dbReference type="SUPFAM" id="SSF46894">
    <property type="entry name" value="C-terminal effector domain of the bipartite response regulators"/>
    <property type="match status" value="1"/>
</dbReference>
<gene>
    <name evidence="5" type="ORF">HMPREF1991_00246</name>
</gene>
<keyword evidence="6" id="KW-1185">Reference proteome</keyword>
<proteinExistence type="predicted"/>
<dbReference type="eggNOG" id="COG2197">
    <property type="taxonomic scope" value="Bacteria"/>
</dbReference>
<dbReference type="PANTHER" id="PTHR44688">
    <property type="entry name" value="DNA-BINDING TRANSCRIPTIONAL ACTIVATOR DEVR_DOSR"/>
    <property type="match status" value="1"/>
</dbReference>
<name>A0A069QNT4_HOYLO</name>
<evidence type="ECO:0000256" key="2">
    <source>
        <dbReference type="ARBA" id="ARBA00023125"/>
    </source>
</evidence>
<protein>
    <submittedName>
        <fullName evidence="5">Transcriptional regulator, LuxR family</fullName>
    </submittedName>
</protein>
<evidence type="ECO:0000256" key="1">
    <source>
        <dbReference type="ARBA" id="ARBA00023015"/>
    </source>
</evidence>
<dbReference type="PRINTS" id="PR00038">
    <property type="entry name" value="HTHLUXR"/>
</dbReference>
<accession>A0A069QNT4</accession>
<evidence type="ECO:0000259" key="4">
    <source>
        <dbReference type="PROSITE" id="PS50043"/>
    </source>
</evidence>
<dbReference type="EMBL" id="JNGW01000013">
    <property type="protein sequence ID" value="KDR53639.1"/>
    <property type="molecule type" value="Genomic_DNA"/>
</dbReference>
<dbReference type="Gene3D" id="1.10.10.10">
    <property type="entry name" value="Winged helix-like DNA-binding domain superfamily/Winged helix DNA-binding domain"/>
    <property type="match status" value="1"/>
</dbReference>
<evidence type="ECO:0000256" key="3">
    <source>
        <dbReference type="ARBA" id="ARBA00023163"/>
    </source>
</evidence>
<dbReference type="CDD" id="cd06170">
    <property type="entry name" value="LuxR_C_like"/>
    <property type="match status" value="1"/>
</dbReference>
<sequence length="206" mass="23360">MMNDKPEQKLKERPRIAIIDPNTLAILGLKQILQNVLPIMQVDTFNSFAELERANPEMYFHYFVATSVVLENRSFFLEHKNKTIVLTASTEPNSQMAGFNSLCINVPEEQLVRSILQLEQYAHAHGRNLPPLPHALQMKVLSDREIEVLSLIVQGLINKEIADRLNIGLTTVITHRKNIMDKLGMKSVSALTIYAVMHGYVDISKI</sequence>
<dbReference type="PATRIC" id="fig|1122985.7.peg.257"/>
<keyword evidence="1" id="KW-0805">Transcription regulation</keyword>
<dbReference type="RefSeq" id="WP_018966416.1">
    <property type="nucleotide sequence ID" value="NZ_KB899210.1"/>
</dbReference>
<dbReference type="SMART" id="SM00421">
    <property type="entry name" value="HTH_LUXR"/>
    <property type="match status" value="1"/>
</dbReference>
<dbReference type="HOGENOM" id="CLU_000445_90_1_10"/>
<dbReference type="PANTHER" id="PTHR44688:SF16">
    <property type="entry name" value="DNA-BINDING TRANSCRIPTIONAL ACTIVATOR DEVR_DOSR"/>
    <property type="match status" value="1"/>
</dbReference>
<reference evidence="5 6" key="1">
    <citation type="submission" date="2013-08" db="EMBL/GenBank/DDBJ databases">
        <authorList>
            <person name="Weinstock G."/>
            <person name="Sodergren E."/>
            <person name="Wylie T."/>
            <person name="Fulton L."/>
            <person name="Fulton R."/>
            <person name="Fronick C."/>
            <person name="O'Laughlin M."/>
            <person name="Godfrey J."/>
            <person name="Miner T."/>
            <person name="Herter B."/>
            <person name="Appelbaum E."/>
            <person name="Cordes M."/>
            <person name="Lek S."/>
            <person name="Wollam A."/>
            <person name="Pepin K.H."/>
            <person name="Palsikar V.B."/>
            <person name="Mitreva M."/>
            <person name="Wilson R.K."/>
        </authorList>
    </citation>
    <scope>NUCLEOTIDE SEQUENCE [LARGE SCALE GENOMIC DNA]</scope>
    <source>
        <strain evidence="5 6">ATCC 15930</strain>
    </source>
</reference>
<dbReference type="GO" id="GO:0003677">
    <property type="term" value="F:DNA binding"/>
    <property type="evidence" value="ECO:0007669"/>
    <property type="project" value="UniProtKB-KW"/>
</dbReference>
<evidence type="ECO:0000313" key="6">
    <source>
        <dbReference type="Proteomes" id="UP000027442"/>
    </source>
</evidence>
<dbReference type="InterPro" id="IPR016032">
    <property type="entry name" value="Sig_transdc_resp-reg_C-effctor"/>
</dbReference>
<dbReference type="InterPro" id="IPR000792">
    <property type="entry name" value="Tscrpt_reg_LuxR_C"/>
</dbReference>
<dbReference type="PROSITE" id="PS00622">
    <property type="entry name" value="HTH_LUXR_1"/>
    <property type="match status" value="1"/>
</dbReference>
<keyword evidence="2" id="KW-0238">DNA-binding</keyword>
<keyword evidence="3" id="KW-0804">Transcription</keyword>
<dbReference type="AlphaFoldDB" id="A0A069QNT4"/>
<dbReference type="GO" id="GO:0006355">
    <property type="term" value="P:regulation of DNA-templated transcription"/>
    <property type="evidence" value="ECO:0007669"/>
    <property type="project" value="InterPro"/>
</dbReference>
<dbReference type="Proteomes" id="UP000027442">
    <property type="component" value="Unassembled WGS sequence"/>
</dbReference>
<dbReference type="InterPro" id="IPR036388">
    <property type="entry name" value="WH-like_DNA-bd_sf"/>
</dbReference>
<dbReference type="PROSITE" id="PS50043">
    <property type="entry name" value="HTH_LUXR_2"/>
    <property type="match status" value="1"/>
</dbReference>
<feature type="domain" description="HTH luxR-type" evidence="4">
    <location>
        <begin position="134"/>
        <end position="199"/>
    </location>
</feature>
<dbReference type="Pfam" id="PF00196">
    <property type="entry name" value="GerE"/>
    <property type="match status" value="1"/>
</dbReference>